<evidence type="ECO:0000256" key="6">
    <source>
        <dbReference type="ARBA" id="ARBA00022741"/>
    </source>
</evidence>
<evidence type="ECO:0000256" key="3">
    <source>
        <dbReference type="ARBA" id="ARBA00011085"/>
    </source>
</evidence>
<feature type="domain" description="Protein kinase" evidence="17">
    <location>
        <begin position="658"/>
        <end position="962"/>
    </location>
</feature>
<keyword evidence="9" id="KW-0297">G-protein coupled receptor</keyword>
<dbReference type="InterPro" id="IPR000253">
    <property type="entry name" value="FHA_dom"/>
</dbReference>
<keyword evidence="5 15" id="KW-0812">Transmembrane</keyword>
<evidence type="ECO:0000313" key="18">
    <source>
        <dbReference type="EMBL" id="OAG19931.1"/>
    </source>
</evidence>
<dbReference type="GO" id="GO:0004672">
    <property type="term" value="F:protein kinase activity"/>
    <property type="evidence" value="ECO:0007669"/>
    <property type="project" value="InterPro"/>
</dbReference>
<dbReference type="PROSITE" id="PS00107">
    <property type="entry name" value="PROTEIN_KINASE_ATP"/>
    <property type="match status" value="1"/>
</dbReference>
<evidence type="ECO:0000256" key="11">
    <source>
        <dbReference type="ARBA" id="ARBA00023170"/>
    </source>
</evidence>
<keyword evidence="12" id="KW-0807">Transducer</keyword>
<evidence type="ECO:0000256" key="10">
    <source>
        <dbReference type="ARBA" id="ARBA00023136"/>
    </source>
</evidence>
<dbReference type="Gene3D" id="3.30.200.20">
    <property type="entry name" value="Phosphorylase Kinase, domain 1"/>
    <property type="match status" value="1"/>
</dbReference>
<evidence type="ECO:0000256" key="2">
    <source>
        <dbReference type="ARBA" id="ARBA00005575"/>
    </source>
</evidence>
<reference evidence="18 19" key="1">
    <citation type="submission" date="2016-05" db="EMBL/GenBank/DDBJ databases">
        <title>Comparative analysis of secretome profiles of manganese(II)-oxidizing ascomycete fungi.</title>
        <authorList>
            <consortium name="DOE Joint Genome Institute"/>
            <person name="Zeiner C.A."/>
            <person name="Purvine S.O."/>
            <person name="Zink E.M."/>
            <person name="Wu S."/>
            <person name="Pasa-Tolic L."/>
            <person name="Chaput D.L."/>
            <person name="Haridas S."/>
            <person name="Grigoriev I.V."/>
            <person name="Santelli C.M."/>
            <person name="Hansel C.M."/>
        </authorList>
    </citation>
    <scope>NUCLEOTIDE SEQUENCE [LARGE SCALE GENOMIC DNA]</scope>
    <source>
        <strain evidence="18 19">SRC1lrK2f</strain>
    </source>
</reference>
<dbReference type="RefSeq" id="XP_018385352.1">
    <property type="nucleotide sequence ID" value="XM_018534525.1"/>
</dbReference>
<dbReference type="CDD" id="cd14966">
    <property type="entry name" value="7tmD_STE3"/>
    <property type="match status" value="1"/>
</dbReference>
<dbReference type="Pfam" id="PF02076">
    <property type="entry name" value="STE3"/>
    <property type="match status" value="1"/>
</dbReference>
<accession>A0A177DL80</accession>
<keyword evidence="7 13" id="KW-0067">ATP-binding</keyword>
<dbReference type="GO" id="GO:0000750">
    <property type="term" value="P:pheromone-dependent signal transduction involved in conjugation with cellular fusion"/>
    <property type="evidence" value="ECO:0007669"/>
    <property type="project" value="TreeGrafter"/>
</dbReference>
<comment type="similarity">
    <text evidence="3">Belongs to the G-protein coupled receptor 4 family.</text>
</comment>
<feature type="region of interest" description="Disordered" evidence="14">
    <location>
        <begin position="407"/>
        <end position="427"/>
    </location>
</feature>
<dbReference type="PROSITE" id="PS00108">
    <property type="entry name" value="PROTEIN_KINASE_ST"/>
    <property type="match status" value="1"/>
</dbReference>
<evidence type="ECO:0000256" key="15">
    <source>
        <dbReference type="SAM" id="Phobius"/>
    </source>
</evidence>
<feature type="transmembrane region" description="Helical" evidence="15">
    <location>
        <begin position="179"/>
        <end position="201"/>
    </location>
</feature>
<dbReference type="PRINTS" id="PR00899">
    <property type="entry name" value="GPCRSTE3"/>
</dbReference>
<keyword evidence="11" id="KW-0675">Receptor</keyword>
<dbReference type="Pfam" id="PF00069">
    <property type="entry name" value="Pkinase"/>
    <property type="match status" value="1"/>
</dbReference>
<feature type="binding site" evidence="13">
    <location>
        <position position="687"/>
    </location>
    <ligand>
        <name>ATP</name>
        <dbReference type="ChEBI" id="CHEBI:30616"/>
    </ligand>
</feature>
<dbReference type="GO" id="GO:0004932">
    <property type="term" value="F:mating-type factor pheromone receptor activity"/>
    <property type="evidence" value="ECO:0007669"/>
    <property type="project" value="InterPro"/>
</dbReference>
<evidence type="ECO:0000256" key="8">
    <source>
        <dbReference type="ARBA" id="ARBA00022989"/>
    </source>
</evidence>
<feature type="domain" description="FHA" evidence="16">
    <location>
        <begin position="535"/>
        <end position="595"/>
    </location>
</feature>
<dbReference type="PROSITE" id="PS50006">
    <property type="entry name" value="FHA_DOMAIN"/>
    <property type="match status" value="1"/>
</dbReference>
<dbReference type="OMA" id="QDARILM"/>
<dbReference type="PROSITE" id="PS50011">
    <property type="entry name" value="PROTEIN_KINASE_DOM"/>
    <property type="match status" value="1"/>
</dbReference>
<dbReference type="InterPro" id="IPR011009">
    <property type="entry name" value="Kinase-like_dom_sf"/>
</dbReference>
<dbReference type="InterPro" id="IPR001499">
    <property type="entry name" value="GPCR_STE3"/>
</dbReference>
<dbReference type="Gene3D" id="2.60.200.20">
    <property type="match status" value="1"/>
</dbReference>
<protein>
    <submittedName>
        <fullName evidence="18">Pkinase-domain-containing protein</fullName>
    </submittedName>
</protein>
<sequence>MTAHPEFFGPNAPLYPSAILFPAFAFPSWLLCMAPMIWHFRQANIAAGSLILWIILANFFNSINALIWPRDNVQEWWDGAVWCDIHVRLQVGSYVGMTASVALVIRKLAIVMDTNNMTVSTSRKSRIWAKIWEVVWCWVVPGFFIALYYVVQPARFFIYGIVGCISAHDSSWPSVVLGFMWPTIGMLFASYWASLLVYRLYRYRREFHRLVASRNTTSSRFVRLFILSLVVVLVYLSYSIYLLVDISSWITTPYSWSSVHDPETVNNIVKIPVMGTVSFEKWVQVATGYVTFCLLGTGVDANAHYRQVLVRMGAGRIFPSLYAQSGDRRMPKRTSAARAWTSNVSSKAKSLLWSSRSGSTLTGSTITGSTITDSTKDTSADFTSHEFVGLDSIPRLHSITTQDTLLSQKNNASTSPVPSTPTPPQPSFFRRYFARPSFHGPLLPLFSHPSIAEIPTSNHTCATDTSESISSSTTIKPPTGVHARAWAEETLPSSSIEGHVVGNSVHVVREVQMRRDEKAGRTHGGTIEVCGNEQFYLGRDPELCRYSWSDDLTISRKHLRIHCILYEQDPIAKIAPFVYATDLSANGTYLRKSNSEYTASQDARILMGPRSTFLLEDGDEIRISDTITLVYYSNIPAELVKFTAIQERERQTFASRYLLTGRLLGQGGYGKVLVGINQETQRQLACKIIRLDKMYDTLAMSNLQESERRQLPKRVTNCFREFDILKDLGHPNVIAIEKVFRSNNTIYIFEELVTGGDLFSFIEFKDGRIDGLHAAFIIYQVLKGMEYLHDQDIVHRDLKPDNILMSSLEDGARVVITDFGSARFLPGKNSQNPPQNNKYHRMFSCVGTLEYMAPEIHRLNKAIPVDDGYSKAVDMWSIGSITATVLTGDLMFSDRRHPEYDTNPRGVILGLAAICDLSNLDDPHHPLWANIGYHPKDFIKGLLVLKEEERMTASEALAHEWFSSYAEDFDKLYTNATADWEPREKSLDLVEIIPKSLYNRAAANLIGGVQSPGINSQHCPLRQSQNTYRMVQSAQRWRGRTPLPSIMQDHEAVQFASQVQASSNDERGMYRFTEHADDDSDGSEKSLNGVMNDYSQQEYYEHLPPPPGHDSVLVSETPIDVYRQSQQIKDHGQDSVLVQETPPEFLCQHVYLSDDDVSVCDL</sequence>
<keyword evidence="18" id="KW-0418">Kinase</keyword>
<dbReference type="SUPFAM" id="SSF56112">
    <property type="entry name" value="Protein kinase-like (PK-like)"/>
    <property type="match status" value="1"/>
</dbReference>
<keyword evidence="8 15" id="KW-1133">Transmembrane helix</keyword>
<keyword evidence="19" id="KW-1185">Reference proteome</keyword>
<evidence type="ECO:0000256" key="12">
    <source>
        <dbReference type="ARBA" id="ARBA00023224"/>
    </source>
</evidence>
<evidence type="ECO:0000256" key="4">
    <source>
        <dbReference type="ARBA" id="ARBA00022507"/>
    </source>
</evidence>
<keyword evidence="10 15" id="KW-0472">Membrane</keyword>
<feature type="transmembrane region" description="Helical" evidence="15">
    <location>
        <begin position="14"/>
        <end position="38"/>
    </location>
</feature>
<dbReference type="GO" id="GO:0005886">
    <property type="term" value="C:plasma membrane"/>
    <property type="evidence" value="ECO:0007669"/>
    <property type="project" value="TreeGrafter"/>
</dbReference>
<dbReference type="AlphaFoldDB" id="A0A177DL80"/>
<dbReference type="Gene3D" id="1.10.510.10">
    <property type="entry name" value="Transferase(Phosphotransferase) domain 1"/>
    <property type="match status" value="1"/>
</dbReference>
<comment type="similarity">
    <text evidence="2">Belongs to the protein kinase superfamily. CAMK Ser/Thr protein kinase family. CHEK2 subfamily.</text>
</comment>
<evidence type="ECO:0000256" key="13">
    <source>
        <dbReference type="PROSITE-ProRule" id="PRU10141"/>
    </source>
</evidence>
<evidence type="ECO:0000256" key="1">
    <source>
        <dbReference type="ARBA" id="ARBA00004141"/>
    </source>
</evidence>
<keyword evidence="6 13" id="KW-0547">Nucleotide-binding</keyword>
<evidence type="ECO:0000256" key="14">
    <source>
        <dbReference type="SAM" id="MobiDB-lite"/>
    </source>
</evidence>
<comment type="subcellular location">
    <subcellularLocation>
        <location evidence="1">Membrane</location>
        <topology evidence="1">Multi-pass membrane protein</topology>
    </subcellularLocation>
</comment>
<proteinExistence type="inferred from homology"/>
<dbReference type="SUPFAM" id="SSF49879">
    <property type="entry name" value="SMAD/FHA domain"/>
    <property type="match status" value="1"/>
</dbReference>
<name>A0A177DL80_ALTAL</name>
<feature type="transmembrane region" description="Helical" evidence="15">
    <location>
        <begin position="50"/>
        <end position="69"/>
    </location>
</feature>
<dbReference type="SMART" id="SM00220">
    <property type="entry name" value="S_TKc"/>
    <property type="match status" value="1"/>
</dbReference>
<dbReference type="GeneID" id="29120119"/>
<keyword evidence="4" id="KW-0589">Pheromone response</keyword>
<dbReference type="InterPro" id="IPR008984">
    <property type="entry name" value="SMAD_FHA_dom_sf"/>
</dbReference>
<feature type="transmembrane region" description="Helical" evidence="15">
    <location>
        <begin position="221"/>
        <end position="244"/>
    </location>
</feature>
<gene>
    <name evidence="18" type="ORF">CC77DRAFT_936984</name>
</gene>
<organism evidence="18 19">
    <name type="scientific">Alternaria alternata</name>
    <name type="common">Alternaria rot fungus</name>
    <name type="synonym">Torula alternata</name>
    <dbReference type="NCBI Taxonomy" id="5599"/>
    <lineage>
        <taxon>Eukaryota</taxon>
        <taxon>Fungi</taxon>
        <taxon>Dikarya</taxon>
        <taxon>Ascomycota</taxon>
        <taxon>Pezizomycotina</taxon>
        <taxon>Dothideomycetes</taxon>
        <taxon>Pleosporomycetidae</taxon>
        <taxon>Pleosporales</taxon>
        <taxon>Pleosporineae</taxon>
        <taxon>Pleosporaceae</taxon>
        <taxon>Alternaria</taxon>
        <taxon>Alternaria sect. Alternaria</taxon>
        <taxon>Alternaria alternata complex</taxon>
    </lineage>
</organism>
<dbReference type="GO" id="GO:0005524">
    <property type="term" value="F:ATP binding"/>
    <property type="evidence" value="ECO:0007669"/>
    <property type="project" value="UniProtKB-UniRule"/>
</dbReference>
<evidence type="ECO:0000256" key="5">
    <source>
        <dbReference type="ARBA" id="ARBA00022692"/>
    </source>
</evidence>
<dbReference type="EMBL" id="KV441480">
    <property type="protein sequence ID" value="OAG19931.1"/>
    <property type="molecule type" value="Genomic_DNA"/>
</dbReference>
<feature type="transmembrane region" description="Helical" evidence="15">
    <location>
        <begin position="89"/>
        <end position="110"/>
    </location>
</feature>
<dbReference type="Proteomes" id="UP000077248">
    <property type="component" value="Unassembled WGS sequence"/>
</dbReference>
<evidence type="ECO:0000256" key="7">
    <source>
        <dbReference type="ARBA" id="ARBA00022840"/>
    </source>
</evidence>
<dbReference type="PANTHER" id="PTHR28097">
    <property type="entry name" value="PHEROMONE A FACTOR RECEPTOR"/>
    <property type="match status" value="1"/>
</dbReference>
<evidence type="ECO:0000259" key="17">
    <source>
        <dbReference type="PROSITE" id="PS50011"/>
    </source>
</evidence>
<dbReference type="InterPro" id="IPR000719">
    <property type="entry name" value="Prot_kinase_dom"/>
</dbReference>
<dbReference type="PANTHER" id="PTHR28097:SF1">
    <property type="entry name" value="PHEROMONE A FACTOR RECEPTOR"/>
    <property type="match status" value="1"/>
</dbReference>
<dbReference type="STRING" id="5599.A0A177DL80"/>
<evidence type="ECO:0000256" key="9">
    <source>
        <dbReference type="ARBA" id="ARBA00023040"/>
    </source>
</evidence>
<feature type="transmembrane region" description="Helical" evidence="15">
    <location>
        <begin position="131"/>
        <end position="151"/>
    </location>
</feature>
<dbReference type="VEuPathDB" id="FungiDB:CC77DRAFT_936984"/>
<dbReference type="KEGG" id="aalt:CC77DRAFT_936984"/>
<dbReference type="InterPro" id="IPR017441">
    <property type="entry name" value="Protein_kinase_ATP_BS"/>
</dbReference>
<keyword evidence="18" id="KW-0808">Transferase</keyword>
<evidence type="ECO:0000259" key="16">
    <source>
        <dbReference type="PROSITE" id="PS50006"/>
    </source>
</evidence>
<dbReference type="InterPro" id="IPR008271">
    <property type="entry name" value="Ser/Thr_kinase_AS"/>
</dbReference>
<evidence type="ECO:0000313" key="19">
    <source>
        <dbReference type="Proteomes" id="UP000077248"/>
    </source>
</evidence>